<organism evidence="2">
    <name type="scientific">uncultured Sulfurovum sp</name>
    <dbReference type="NCBI Taxonomy" id="269237"/>
    <lineage>
        <taxon>Bacteria</taxon>
        <taxon>Pseudomonadati</taxon>
        <taxon>Campylobacterota</taxon>
        <taxon>Epsilonproteobacteria</taxon>
        <taxon>Campylobacterales</taxon>
        <taxon>Sulfurovaceae</taxon>
        <taxon>Sulfurovum</taxon>
        <taxon>environmental samples</taxon>
    </lineage>
</organism>
<evidence type="ECO:0000313" key="2">
    <source>
        <dbReference type="EMBL" id="CAA6799538.1"/>
    </source>
</evidence>
<dbReference type="NCBIfam" id="TIGR03071">
    <property type="entry name" value="couple_hipA"/>
    <property type="match status" value="1"/>
</dbReference>
<dbReference type="InterPro" id="IPR017508">
    <property type="entry name" value="HipA_N1"/>
</dbReference>
<reference evidence="2" key="1">
    <citation type="submission" date="2020-01" db="EMBL/GenBank/DDBJ databases">
        <authorList>
            <person name="Meier V. D."/>
            <person name="Meier V D."/>
        </authorList>
    </citation>
    <scope>NUCLEOTIDE SEQUENCE</scope>
    <source>
        <strain evidence="2">HLG_WM_MAG_03</strain>
    </source>
</reference>
<proteinExistence type="predicted"/>
<dbReference type="Pfam" id="PF13657">
    <property type="entry name" value="Couple_hipA"/>
    <property type="match status" value="1"/>
</dbReference>
<protein>
    <recommendedName>
        <fullName evidence="1">HipA N-terminal subdomain 1 domain-containing protein</fullName>
    </recommendedName>
</protein>
<gene>
    <name evidence="2" type="ORF">HELGO_WM31055</name>
</gene>
<dbReference type="EMBL" id="CACVAR010000049">
    <property type="protein sequence ID" value="CAA6799538.1"/>
    <property type="molecule type" value="Genomic_DNA"/>
</dbReference>
<name>A0A6S6RWA6_9BACT</name>
<feature type="domain" description="HipA N-terminal subdomain 1" evidence="1">
    <location>
        <begin position="6"/>
        <end position="102"/>
    </location>
</feature>
<evidence type="ECO:0000259" key="1">
    <source>
        <dbReference type="Pfam" id="PF13657"/>
    </source>
</evidence>
<sequence length="106" mass="11987">MIRAYVYDGEVLAGTLAFDGLNYSFLYDSEFLNSKNATAISLTLPKQKEPFISPHLHSFFSNLLAEGNLKKLQCKKLKIDEDDEFTRLLKTATHDTIGTITIRESL</sequence>
<accession>A0A6S6RWA6</accession>
<dbReference type="AlphaFoldDB" id="A0A6S6RWA6"/>